<dbReference type="EMBL" id="JAUSVU010000017">
    <property type="protein sequence ID" value="MDQ0535348.1"/>
    <property type="molecule type" value="Genomic_DNA"/>
</dbReference>
<proteinExistence type="predicted"/>
<dbReference type="Pfam" id="PF19821">
    <property type="entry name" value="Phage_capsid_2"/>
    <property type="match status" value="1"/>
</dbReference>
<keyword evidence="2" id="KW-1185">Reference proteome</keyword>
<dbReference type="InterPro" id="IPR045565">
    <property type="entry name" value="Phage_capsid_2"/>
</dbReference>
<comment type="caution">
    <text evidence="1">The sequence shown here is derived from an EMBL/GenBank/DDBJ whole genome shotgun (WGS) entry which is preliminary data.</text>
</comment>
<evidence type="ECO:0000313" key="2">
    <source>
        <dbReference type="Proteomes" id="UP001244552"/>
    </source>
</evidence>
<accession>A0ABU0MPE8</accession>
<evidence type="ECO:0000313" key="1">
    <source>
        <dbReference type="EMBL" id="MDQ0535348.1"/>
    </source>
</evidence>
<protein>
    <submittedName>
        <fullName evidence="1">Uncharacterized protein</fullName>
    </submittedName>
</protein>
<gene>
    <name evidence="1" type="ORF">QO018_004226</name>
</gene>
<reference evidence="1 2" key="1">
    <citation type="submission" date="2023-07" db="EMBL/GenBank/DDBJ databases">
        <title>Genomic Encyclopedia of Type Strains, Phase IV (KMG-IV): sequencing the most valuable type-strain genomes for metagenomic binning, comparative biology and taxonomic classification.</title>
        <authorList>
            <person name="Goeker M."/>
        </authorList>
    </citation>
    <scope>NUCLEOTIDE SEQUENCE [LARGE SCALE GENOMIC DNA]</scope>
    <source>
        <strain evidence="1 2">DSM 19922</strain>
    </source>
</reference>
<name>A0ABU0MPE8_9PROT</name>
<organism evidence="1 2">
    <name type="scientific">Azospirillum picis</name>
    <dbReference type="NCBI Taxonomy" id="488438"/>
    <lineage>
        <taxon>Bacteria</taxon>
        <taxon>Pseudomonadati</taxon>
        <taxon>Pseudomonadota</taxon>
        <taxon>Alphaproteobacteria</taxon>
        <taxon>Rhodospirillales</taxon>
        <taxon>Azospirillaceae</taxon>
        <taxon>Azospirillum</taxon>
    </lineage>
</organism>
<dbReference type="RefSeq" id="WP_246513311.1">
    <property type="nucleotide sequence ID" value="NZ_JAGINO010000017.1"/>
</dbReference>
<dbReference type="Proteomes" id="UP001244552">
    <property type="component" value="Unassembled WGS sequence"/>
</dbReference>
<sequence>MSTTVNQAFVKQFEREVHEAYQRMGSKLRNTVRTKNSVQGASTVFQKVGKGAASTKARHGAIPVMNLDHTPVECPLYDFYAGDWVDRLDELKTNIDERQIIANGGAYALGRKTDELLIAELNRSTHYAGDAGDGLTRAKILTAFEMLGNADVPDDGQRYAVVGWKQWSQLLAIEEFASADYVGSDELPWRGTQAKRWLGTLWLPHSSLTQAGGVRLCHWYHKTAVGHAAGADVKTDITWHGDRAAHFVNNITAWRQTRRKPFIISVVSTGPDRARGELFRTRAA</sequence>